<dbReference type="InterPro" id="IPR046341">
    <property type="entry name" value="SET_dom_sf"/>
</dbReference>
<dbReference type="SUPFAM" id="SSF57667">
    <property type="entry name" value="beta-beta-alpha zinc fingers"/>
    <property type="match status" value="5"/>
</dbReference>
<dbReference type="InterPro" id="IPR001214">
    <property type="entry name" value="SET_dom"/>
</dbReference>
<dbReference type="FunFam" id="3.30.160.60:FF:000624">
    <property type="entry name" value="zinc finger protein 697"/>
    <property type="match status" value="1"/>
</dbReference>
<gene>
    <name evidence="10" type="primary">ZNF408</name>
</gene>
<reference evidence="10" key="3">
    <citation type="submission" date="2025-09" db="UniProtKB">
        <authorList>
            <consortium name="Ensembl"/>
        </authorList>
    </citation>
    <scope>IDENTIFICATION</scope>
</reference>
<feature type="domain" description="C2H2-type" evidence="8">
    <location>
        <begin position="431"/>
        <end position="458"/>
    </location>
</feature>
<feature type="region of interest" description="Disordered" evidence="7">
    <location>
        <begin position="146"/>
        <end position="182"/>
    </location>
</feature>
<dbReference type="Pfam" id="PF00096">
    <property type="entry name" value="zf-C2H2"/>
    <property type="match status" value="7"/>
</dbReference>
<evidence type="ECO:0000256" key="2">
    <source>
        <dbReference type="ARBA" id="ARBA00022737"/>
    </source>
</evidence>
<dbReference type="GO" id="GO:0000978">
    <property type="term" value="F:RNA polymerase II cis-regulatory region sequence-specific DNA binding"/>
    <property type="evidence" value="ECO:0007669"/>
    <property type="project" value="TreeGrafter"/>
</dbReference>
<feature type="domain" description="C2H2-type" evidence="8">
    <location>
        <begin position="465"/>
        <end position="492"/>
    </location>
</feature>
<keyword evidence="4" id="KW-0862">Zinc</keyword>
<evidence type="ECO:0000256" key="7">
    <source>
        <dbReference type="SAM" id="MobiDB-lite"/>
    </source>
</evidence>
<name>A0AAR2II14_PYGNA</name>
<evidence type="ECO:0000259" key="9">
    <source>
        <dbReference type="PROSITE" id="PS50280"/>
    </source>
</evidence>
<dbReference type="PROSITE" id="PS50280">
    <property type="entry name" value="SET"/>
    <property type="match status" value="1"/>
</dbReference>
<dbReference type="Pfam" id="PF21549">
    <property type="entry name" value="PRDM2_PR"/>
    <property type="match status" value="1"/>
</dbReference>
<dbReference type="Proteomes" id="UP001501920">
    <property type="component" value="Chromosome 25"/>
</dbReference>
<feature type="region of interest" description="Disordered" evidence="7">
    <location>
        <begin position="266"/>
        <end position="337"/>
    </location>
</feature>
<dbReference type="Ensembl" id="ENSPNAT00000081528.1">
    <property type="protein sequence ID" value="ENSPNAP00000039060.1"/>
    <property type="gene ID" value="ENSPNAG00000034312.1"/>
</dbReference>
<feature type="domain" description="C2H2-type" evidence="8">
    <location>
        <begin position="403"/>
        <end position="430"/>
    </location>
</feature>
<evidence type="ECO:0000313" key="11">
    <source>
        <dbReference type="Proteomes" id="UP001501920"/>
    </source>
</evidence>
<feature type="domain" description="C2H2-type" evidence="8">
    <location>
        <begin position="493"/>
        <end position="520"/>
    </location>
</feature>
<feature type="compositionally biased region" description="Basic residues" evidence="7">
    <location>
        <begin position="266"/>
        <end position="276"/>
    </location>
</feature>
<protein>
    <recommendedName>
        <fullName evidence="12">Zinc finger protein 408</fullName>
    </recommendedName>
</protein>
<dbReference type="Gene3D" id="3.30.160.60">
    <property type="entry name" value="Classic Zinc Finger"/>
    <property type="match status" value="10"/>
</dbReference>
<dbReference type="GeneID" id="108434441"/>
<feature type="region of interest" description="Disordered" evidence="7">
    <location>
        <begin position="215"/>
        <end position="235"/>
    </location>
</feature>
<dbReference type="AlphaFoldDB" id="A0AAR2II14"/>
<dbReference type="FunFam" id="3.30.160.60:FF:001119">
    <property type="entry name" value="zinc finger protein 408"/>
    <property type="match status" value="1"/>
</dbReference>
<keyword evidence="1" id="KW-0479">Metal-binding</keyword>
<dbReference type="GeneTree" id="ENSGT00930000151062"/>
<evidence type="ECO:0000256" key="6">
    <source>
        <dbReference type="PROSITE-ProRule" id="PRU00042"/>
    </source>
</evidence>
<feature type="region of interest" description="Disordered" evidence="7">
    <location>
        <begin position="625"/>
        <end position="661"/>
    </location>
</feature>
<keyword evidence="2" id="KW-0677">Repeat</keyword>
<evidence type="ECO:0008006" key="12">
    <source>
        <dbReference type="Google" id="ProtNLM"/>
    </source>
</evidence>
<sequence>MATGTGDESFLNTAKESFHNVLKLVPRGLTLGPSLAKDGQMGLWCVGRALQNGTLLGLEEPATVPQSGKTEEGTEIEVCQKVAQGQISDKTYWMRFACSAPNEDARNVLVQNVDGKLCLRTCKDINPGTELLVWAELQEVHSEPLELKEKSNIAPENPSKEGNASKLPKDERSFGCSGEAQETRRPYIQRRRPLICIEKKNTACNSQTSETCNLEENAVDEKEDRNQQETVAASGTGKLDNISAATVQEQLRGAVRASCRLAAKPRKVHSLSRSMHRQQQGERTETSSCVVKKSLTKETRTENGHALEDSSIHRDKANLGKEGGSDKVHRGREGSPDFQLNLRDRKYKCDQCAKCFFQLCHLKKHKFTHSLLKPYTCTECGRSYSSQESYHAHLLMHRGQRPFKCQQCNKSYGLKRDLKEHQVLHTGQKPFICDVCGKAFARRPSLRIHREAHKAKEAAYKTPRIKCEKCDKELANSGSLRNHMRLHTGERPYVCSHCGKSFRQCGNLQGHLRIHTGEKPYKCKHCDQCFSQVPELRRHLISHTGEAYLCPMCGKALRDPHTLRAHERLHTGDRPYKCEQCGKGYTMATKLRRHMKSHLDEKPHRCEICGGRYTLMQSLQRHLRSHTKQTETGHAARGRPRKVTHRETGQSRHGHGKEKEGQSLVYVQALGDLIVVPHSEEVILGTRTFQESAIVAGAEEGLDQTELSEDIVEIIVSNSSAKCIVVEERDVNAKCIVLQDQEENAACTVVQEHVDNSSVVVLQGHDDLNTVAEIIEIESAIQG</sequence>
<dbReference type="Gene3D" id="2.170.270.10">
    <property type="entry name" value="SET domain"/>
    <property type="match status" value="1"/>
</dbReference>
<dbReference type="FunFam" id="3.30.160.60:FF:000849">
    <property type="entry name" value="Zinc finger protein 408"/>
    <property type="match status" value="2"/>
</dbReference>
<dbReference type="PROSITE" id="PS00028">
    <property type="entry name" value="ZINC_FINGER_C2H2_1"/>
    <property type="match status" value="10"/>
</dbReference>
<feature type="domain" description="C2H2-type" evidence="8">
    <location>
        <begin position="347"/>
        <end position="374"/>
    </location>
</feature>
<dbReference type="RefSeq" id="XP_017565042.1">
    <property type="nucleotide sequence ID" value="XM_017709553.1"/>
</dbReference>
<dbReference type="GO" id="GO:0008270">
    <property type="term" value="F:zinc ion binding"/>
    <property type="evidence" value="ECO:0007669"/>
    <property type="project" value="UniProtKB-KW"/>
</dbReference>
<evidence type="ECO:0000259" key="8">
    <source>
        <dbReference type="PROSITE" id="PS50157"/>
    </source>
</evidence>
<dbReference type="PROSITE" id="PS50157">
    <property type="entry name" value="ZINC_FINGER_C2H2_2"/>
    <property type="match status" value="10"/>
</dbReference>
<evidence type="ECO:0000256" key="1">
    <source>
        <dbReference type="ARBA" id="ARBA00022723"/>
    </source>
</evidence>
<dbReference type="InterPro" id="IPR013087">
    <property type="entry name" value="Znf_C2H2_type"/>
</dbReference>
<dbReference type="GO" id="GO:0005634">
    <property type="term" value="C:nucleus"/>
    <property type="evidence" value="ECO:0007669"/>
    <property type="project" value="TreeGrafter"/>
</dbReference>
<keyword evidence="11" id="KW-1185">Reference proteome</keyword>
<dbReference type="FunFam" id="3.30.160.60:FF:000065">
    <property type="entry name" value="B-cell CLL/lymphoma 6, member B"/>
    <property type="match status" value="1"/>
</dbReference>
<feature type="compositionally biased region" description="Basic and acidic residues" evidence="7">
    <location>
        <begin position="295"/>
        <end position="335"/>
    </location>
</feature>
<feature type="domain" description="C2H2-type" evidence="8">
    <location>
        <begin position="375"/>
        <end position="402"/>
    </location>
</feature>
<keyword evidence="5" id="KW-0539">Nucleus</keyword>
<dbReference type="SMART" id="SM00355">
    <property type="entry name" value="ZnF_C2H2"/>
    <property type="match status" value="10"/>
</dbReference>
<reference evidence="10" key="2">
    <citation type="submission" date="2025-08" db="UniProtKB">
        <authorList>
            <consortium name="Ensembl"/>
        </authorList>
    </citation>
    <scope>IDENTIFICATION</scope>
</reference>
<dbReference type="GO" id="GO:0001228">
    <property type="term" value="F:DNA-binding transcription activator activity, RNA polymerase II-specific"/>
    <property type="evidence" value="ECO:0007669"/>
    <property type="project" value="TreeGrafter"/>
</dbReference>
<dbReference type="InterPro" id="IPR036236">
    <property type="entry name" value="Znf_C2H2_sf"/>
</dbReference>
<dbReference type="FunFam" id="3.30.160.60:FF:001723">
    <property type="entry name" value="Zinc finger protein 408"/>
    <property type="match status" value="1"/>
</dbReference>
<feature type="domain" description="C2H2-type" evidence="8">
    <location>
        <begin position="521"/>
        <end position="548"/>
    </location>
</feature>
<feature type="domain" description="C2H2-type" evidence="8">
    <location>
        <begin position="604"/>
        <end position="631"/>
    </location>
</feature>
<dbReference type="PANTHER" id="PTHR24393">
    <property type="entry name" value="ZINC FINGER PROTEIN"/>
    <property type="match status" value="1"/>
</dbReference>
<feature type="domain" description="SET" evidence="9">
    <location>
        <begin position="27"/>
        <end position="136"/>
    </location>
</feature>
<reference evidence="10 11" key="1">
    <citation type="submission" date="2020-10" db="EMBL/GenBank/DDBJ databases">
        <title>Pygocentrus nattereri (red-bellied piranha) genome, fPygNat1, primary haplotype.</title>
        <authorList>
            <person name="Myers G."/>
            <person name="Meyer A."/>
            <person name="Karagic N."/>
            <person name="Pippel M."/>
            <person name="Winkler S."/>
            <person name="Tracey A."/>
            <person name="Wood J."/>
            <person name="Formenti G."/>
            <person name="Howe K."/>
            <person name="Fedrigo O."/>
            <person name="Jarvis E.D."/>
        </authorList>
    </citation>
    <scope>NUCLEOTIDE SEQUENCE [LARGE SCALE GENOMIC DNA]</scope>
</reference>
<feature type="domain" description="C2H2-type" evidence="8">
    <location>
        <begin position="548"/>
        <end position="575"/>
    </location>
</feature>
<dbReference type="CTD" id="79797"/>
<dbReference type="PANTHER" id="PTHR24393:SF34">
    <property type="entry name" value="PR_SET DOMAIN 13"/>
    <property type="match status" value="1"/>
</dbReference>
<dbReference type="FunFam" id="3.30.160.60:FF:001136">
    <property type="entry name" value="Zinc finger protein 408"/>
    <property type="match status" value="1"/>
</dbReference>
<organism evidence="10 11">
    <name type="scientific">Pygocentrus nattereri</name>
    <name type="common">Red-bellied piranha</name>
    <dbReference type="NCBI Taxonomy" id="42514"/>
    <lineage>
        <taxon>Eukaryota</taxon>
        <taxon>Metazoa</taxon>
        <taxon>Chordata</taxon>
        <taxon>Craniata</taxon>
        <taxon>Vertebrata</taxon>
        <taxon>Euteleostomi</taxon>
        <taxon>Actinopterygii</taxon>
        <taxon>Neopterygii</taxon>
        <taxon>Teleostei</taxon>
        <taxon>Ostariophysi</taxon>
        <taxon>Characiformes</taxon>
        <taxon>Characoidei</taxon>
        <taxon>Pygocentrus</taxon>
    </lineage>
</organism>
<keyword evidence="3 6" id="KW-0863">Zinc-finger</keyword>
<dbReference type="RefSeq" id="XP_017565041.1">
    <property type="nucleotide sequence ID" value="XM_017709552.2"/>
</dbReference>
<accession>A0AAR2II14</accession>
<evidence type="ECO:0000256" key="5">
    <source>
        <dbReference type="ARBA" id="ARBA00023242"/>
    </source>
</evidence>
<proteinExistence type="predicted"/>
<dbReference type="FunFam" id="3.30.160.60:FF:000358">
    <property type="entry name" value="zinc finger protein 24"/>
    <property type="match status" value="1"/>
</dbReference>
<evidence type="ECO:0000256" key="3">
    <source>
        <dbReference type="ARBA" id="ARBA00022771"/>
    </source>
</evidence>
<dbReference type="FunFam" id="3.30.160.60:FF:000706">
    <property type="entry name" value="Zinc finger protein"/>
    <property type="match status" value="1"/>
</dbReference>
<feature type="domain" description="C2H2-type" evidence="8">
    <location>
        <begin position="576"/>
        <end position="603"/>
    </location>
</feature>
<evidence type="ECO:0000313" key="10">
    <source>
        <dbReference type="Ensembl" id="ENSPNAP00000039060.1"/>
    </source>
</evidence>
<evidence type="ECO:0000256" key="4">
    <source>
        <dbReference type="ARBA" id="ARBA00022833"/>
    </source>
</evidence>